<dbReference type="Proteomes" id="UP000623307">
    <property type="component" value="Chromosome 1"/>
</dbReference>
<evidence type="ECO:0000313" key="5">
    <source>
        <dbReference type="Proteomes" id="UP000623307"/>
    </source>
</evidence>
<dbReference type="SUPFAM" id="SSF53659">
    <property type="entry name" value="Isocitrate/Isopropylmalate dehydrogenase-like"/>
    <property type="match status" value="1"/>
</dbReference>
<evidence type="ECO:0000313" key="4">
    <source>
        <dbReference type="EMBL" id="QRQ91554.1"/>
    </source>
</evidence>
<keyword evidence="1" id="KW-0479">Metal-binding</keyword>
<dbReference type="InterPro" id="IPR005255">
    <property type="entry name" value="PdxA_fam"/>
</dbReference>
<name>A0ABX7HM91_9BURK</name>
<evidence type="ECO:0000256" key="2">
    <source>
        <dbReference type="ARBA" id="ARBA00023002"/>
    </source>
</evidence>
<dbReference type="Gene3D" id="3.40.718.10">
    <property type="entry name" value="Isopropylmalate Dehydrogenase"/>
    <property type="match status" value="1"/>
</dbReference>
<organism evidence="4 5">
    <name type="scientific">Cupriavidus oxalaticus</name>
    <dbReference type="NCBI Taxonomy" id="96344"/>
    <lineage>
        <taxon>Bacteria</taxon>
        <taxon>Pseudomonadati</taxon>
        <taxon>Pseudomonadota</taxon>
        <taxon>Betaproteobacteria</taxon>
        <taxon>Burkholderiales</taxon>
        <taxon>Burkholderiaceae</taxon>
        <taxon>Cupriavidus</taxon>
    </lineage>
</organism>
<reference evidence="4 5" key="1">
    <citation type="submission" date="2021-02" db="EMBL/GenBank/DDBJ databases">
        <title>Complete Genome Sequence of Cupriavidus oxalaticus Strain Ox1, a Soil Oxalate-Degrading Species.</title>
        <authorList>
            <person name="Palmieri F."/>
            <person name="Udriet P."/>
            <person name="Deuasquier M."/>
            <person name="Beaudoing E."/>
            <person name="Johnson S.L."/>
            <person name="Davenport K.W."/>
            <person name="Chain P.S."/>
            <person name="Bindschedler S."/>
            <person name="Junier P."/>
        </authorList>
    </citation>
    <scope>NUCLEOTIDE SEQUENCE [LARGE SCALE GENOMIC DNA]</scope>
    <source>
        <strain evidence="4 5">Ox1</strain>
    </source>
</reference>
<keyword evidence="3" id="KW-0520">NAD</keyword>
<dbReference type="EMBL" id="CP069811">
    <property type="protein sequence ID" value="QRQ91554.1"/>
    <property type="molecule type" value="Genomic_DNA"/>
</dbReference>
<sequence length="339" mass="35932">MTSRPRIAMVLGDPAGIGPELIARLLADPATSEQADILLIADRDEWRRGMQVAGVELALAETDTLGFAPGAPRLYHWELDGRPAYPRGASSAEGGRYSLGTLSLALQLAQSGQADAILFGPLNKSSLHAAGMDHSDELHWFAEQLAYHGDFCEFNVLDGLWTSRVTSHVALRDVPAMITLERVGAAIDLIDQALRRAGMASPRIAVCGLNPHNGDNGAFGREEIDVIAPAVAAARERGVNAAGPFPADTIFLKVQGGPAQRQFDAIVTMYHDQGQIGIKLMGFSRGVTVQGGLPVPITTPAHGTAFDITQQGRADPGATQQAFQIACRMGAQRRAAANA</sequence>
<keyword evidence="2" id="KW-0560">Oxidoreductase</keyword>
<evidence type="ECO:0000256" key="3">
    <source>
        <dbReference type="ARBA" id="ARBA00023027"/>
    </source>
</evidence>
<keyword evidence="5" id="KW-1185">Reference proteome</keyword>
<dbReference type="RefSeq" id="WP_063241038.1">
    <property type="nucleotide sequence ID" value="NZ_CP069809.1"/>
</dbReference>
<dbReference type="PANTHER" id="PTHR30004:SF3">
    <property type="entry name" value="4-HYDROXYTHREONINE-4-PHOSPHATE DEHYDROGENASE 2-RELATED"/>
    <property type="match status" value="1"/>
</dbReference>
<gene>
    <name evidence="4" type="ORF">JTE92_00965</name>
</gene>
<proteinExistence type="predicted"/>
<evidence type="ECO:0000256" key="1">
    <source>
        <dbReference type="ARBA" id="ARBA00022723"/>
    </source>
</evidence>
<accession>A0ABX7HM91</accession>
<dbReference type="Pfam" id="PF04166">
    <property type="entry name" value="PdxA"/>
    <property type="match status" value="1"/>
</dbReference>
<dbReference type="GeneID" id="303488063"/>
<dbReference type="PANTHER" id="PTHR30004">
    <property type="entry name" value="4-HYDROXYTHREONINE-4-PHOSPHATE DEHYDROGENASE"/>
    <property type="match status" value="1"/>
</dbReference>
<protein>
    <submittedName>
        <fullName evidence="4">4-hydroxythreonine-4-phosphate dehydrogenase PdxA</fullName>
    </submittedName>
</protein>